<dbReference type="Gene3D" id="3.40.980.10">
    <property type="entry name" value="MoaB/Mog-like domain"/>
    <property type="match status" value="1"/>
</dbReference>
<organism evidence="9 10">
    <name type="scientific">Arthrobacter horti</name>
    <dbReference type="NCBI Taxonomy" id="3068273"/>
    <lineage>
        <taxon>Bacteria</taxon>
        <taxon>Bacillati</taxon>
        <taxon>Actinomycetota</taxon>
        <taxon>Actinomycetes</taxon>
        <taxon>Micrococcales</taxon>
        <taxon>Micrococcaceae</taxon>
        <taxon>Arthrobacter</taxon>
    </lineage>
</organism>
<keyword evidence="7" id="KW-0460">Magnesium</keyword>
<evidence type="ECO:0000313" key="10">
    <source>
        <dbReference type="Proteomes" id="UP001232725"/>
    </source>
</evidence>
<evidence type="ECO:0000256" key="6">
    <source>
        <dbReference type="ARBA" id="ARBA00047317"/>
    </source>
</evidence>
<dbReference type="InterPro" id="IPR036135">
    <property type="entry name" value="MoeA_linker/N_sf"/>
</dbReference>
<comment type="similarity">
    <text evidence="3 7">Belongs to the MoeA family.</text>
</comment>
<dbReference type="Pfam" id="PF00994">
    <property type="entry name" value="MoCF_biosynth"/>
    <property type="match status" value="1"/>
</dbReference>
<dbReference type="InterPro" id="IPR036425">
    <property type="entry name" value="MoaB/Mog-like_dom_sf"/>
</dbReference>
<evidence type="ECO:0000256" key="7">
    <source>
        <dbReference type="RuleBase" id="RU365090"/>
    </source>
</evidence>
<gene>
    <name evidence="9" type="ORF">Q9R02_03670</name>
</gene>
<dbReference type="Pfam" id="PF03453">
    <property type="entry name" value="MoeA_N"/>
    <property type="match status" value="1"/>
</dbReference>
<feature type="domain" description="MoaB/Mog" evidence="8">
    <location>
        <begin position="198"/>
        <end position="334"/>
    </location>
</feature>
<evidence type="ECO:0000259" key="8">
    <source>
        <dbReference type="SMART" id="SM00852"/>
    </source>
</evidence>
<keyword evidence="4 7" id="KW-0500">Molybdenum</keyword>
<name>A0ABT9IKY2_9MICC</name>
<dbReference type="PANTHER" id="PTHR10192">
    <property type="entry name" value="MOLYBDOPTERIN BIOSYNTHESIS PROTEIN"/>
    <property type="match status" value="1"/>
</dbReference>
<evidence type="ECO:0000256" key="3">
    <source>
        <dbReference type="ARBA" id="ARBA00010763"/>
    </source>
</evidence>
<dbReference type="Gene3D" id="2.170.190.11">
    <property type="entry name" value="Molybdopterin biosynthesis moea protein, domain 3"/>
    <property type="match status" value="1"/>
</dbReference>
<keyword evidence="7" id="KW-0808">Transferase</keyword>
<dbReference type="Proteomes" id="UP001232725">
    <property type="component" value="Unassembled WGS sequence"/>
</dbReference>
<dbReference type="PROSITE" id="PS01079">
    <property type="entry name" value="MOCF_BIOSYNTHESIS_2"/>
    <property type="match status" value="1"/>
</dbReference>
<accession>A0ABT9IKY2</accession>
<dbReference type="InterPro" id="IPR001453">
    <property type="entry name" value="MoaB/Mog_dom"/>
</dbReference>
<comment type="cofactor">
    <cofactor evidence="7">
        <name>Mg(2+)</name>
        <dbReference type="ChEBI" id="CHEBI:18420"/>
    </cofactor>
</comment>
<comment type="catalytic activity">
    <reaction evidence="6">
        <text>adenylyl-molybdopterin + molybdate = Mo-molybdopterin + AMP + H(+)</text>
        <dbReference type="Rhea" id="RHEA:35047"/>
        <dbReference type="ChEBI" id="CHEBI:15378"/>
        <dbReference type="ChEBI" id="CHEBI:36264"/>
        <dbReference type="ChEBI" id="CHEBI:62727"/>
        <dbReference type="ChEBI" id="CHEBI:71302"/>
        <dbReference type="ChEBI" id="CHEBI:456215"/>
        <dbReference type="EC" id="2.10.1.1"/>
    </reaction>
</comment>
<dbReference type="InterPro" id="IPR008284">
    <property type="entry name" value="MoCF_biosynth_CS"/>
</dbReference>
<evidence type="ECO:0000256" key="2">
    <source>
        <dbReference type="ARBA" id="ARBA00005046"/>
    </source>
</evidence>
<comment type="function">
    <text evidence="1 7">Catalyzes the insertion of molybdate into adenylated molybdopterin with the concomitant release of AMP.</text>
</comment>
<keyword evidence="7" id="KW-0479">Metal-binding</keyword>
<sequence length="422" mass="43132">MSRSPAPSAVPSSRTHGMISVEDHQERILGAAAPLPAVRIPLHDAFGLVLAEDVRRRWALPLFDNSAMDGYAVRRADAVDGARLRVVADLPAGSSDEPALGPGEAARIMTGAPVPADADAVVPLEETEEGTAVSSTPPSHVTVQRQPRPGAHIRRAGEDAAVDSVAVTAGTLLGPWHLSAIASAGHAHIAVHPRPRVAVISTGSELVSPDAEPLRGQIPESNSVHLAAAVREAGADVVFAAIVPDDEAALRRTLESIEADAVILSGGASVGSFDVVKAVLNGMGGVRFDAVAVRPGKPQGFGPLDDGTLAFCLPGNPVAAAVSFELFVRPALRALAGSPQARRPHRTAVAGSAWHSPRHRVQVLPAVLDGDTAHPVPRHAASAPGTPTLAGTDALIVVPAGVEEVHGGDAVTVLPLGGGALR</sequence>
<dbReference type="SUPFAM" id="SSF53218">
    <property type="entry name" value="Molybdenum cofactor biosynthesis proteins"/>
    <property type="match status" value="1"/>
</dbReference>
<dbReference type="Gene3D" id="2.40.340.10">
    <property type="entry name" value="MoeA, C-terminal, domain IV"/>
    <property type="match status" value="1"/>
</dbReference>
<dbReference type="RefSeq" id="WP_305995270.1">
    <property type="nucleotide sequence ID" value="NZ_JAVALS010000001.1"/>
</dbReference>
<protein>
    <recommendedName>
        <fullName evidence="7">Molybdopterin molybdenumtransferase</fullName>
        <ecNumber evidence="7">2.10.1.1</ecNumber>
    </recommendedName>
</protein>
<dbReference type="CDD" id="cd00887">
    <property type="entry name" value="MoeA"/>
    <property type="match status" value="1"/>
</dbReference>
<dbReference type="SUPFAM" id="SSF63882">
    <property type="entry name" value="MoeA N-terminal region -like"/>
    <property type="match status" value="1"/>
</dbReference>
<dbReference type="PANTHER" id="PTHR10192:SF5">
    <property type="entry name" value="GEPHYRIN"/>
    <property type="match status" value="1"/>
</dbReference>
<evidence type="ECO:0000256" key="1">
    <source>
        <dbReference type="ARBA" id="ARBA00002901"/>
    </source>
</evidence>
<keyword evidence="5 7" id="KW-0501">Molybdenum cofactor biosynthesis</keyword>
<dbReference type="Pfam" id="PF03454">
    <property type="entry name" value="MoeA_C"/>
    <property type="match status" value="1"/>
</dbReference>
<dbReference type="EMBL" id="JAVALS010000001">
    <property type="protein sequence ID" value="MDP5226251.1"/>
    <property type="molecule type" value="Genomic_DNA"/>
</dbReference>
<dbReference type="SUPFAM" id="SSF63867">
    <property type="entry name" value="MoeA C-terminal domain-like"/>
    <property type="match status" value="1"/>
</dbReference>
<reference evidence="9 10" key="1">
    <citation type="submission" date="2023-08" db="EMBL/GenBank/DDBJ databases">
        <title>Arthrobacter horti sp. nov., isolated from forest soil.</title>
        <authorList>
            <person name="Park M."/>
        </authorList>
    </citation>
    <scope>NUCLEOTIDE SEQUENCE [LARGE SCALE GENOMIC DNA]</scope>
    <source>
        <strain evidence="9 10">YJM1</strain>
    </source>
</reference>
<proteinExistence type="inferred from homology"/>
<dbReference type="NCBIfam" id="NF045515">
    <property type="entry name" value="Glp_gephyrin"/>
    <property type="match status" value="1"/>
</dbReference>
<comment type="pathway">
    <text evidence="2 7">Cofactor biosynthesis; molybdopterin biosynthesis.</text>
</comment>
<dbReference type="InterPro" id="IPR036688">
    <property type="entry name" value="MoeA_C_domain_IV_sf"/>
</dbReference>
<comment type="caution">
    <text evidence="9">The sequence shown here is derived from an EMBL/GenBank/DDBJ whole genome shotgun (WGS) entry which is preliminary data.</text>
</comment>
<dbReference type="InterPro" id="IPR005111">
    <property type="entry name" value="MoeA_C_domain_IV"/>
</dbReference>
<evidence type="ECO:0000256" key="4">
    <source>
        <dbReference type="ARBA" id="ARBA00022505"/>
    </source>
</evidence>
<evidence type="ECO:0000313" key="9">
    <source>
        <dbReference type="EMBL" id="MDP5226251.1"/>
    </source>
</evidence>
<evidence type="ECO:0000256" key="5">
    <source>
        <dbReference type="ARBA" id="ARBA00023150"/>
    </source>
</evidence>
<keyword evidence="10" id="KW-1185">Reference proteome</keyword>
<dbReference type="InterPro" id="IPR038987">
    <property type="entry name" value="MoeA-like"/>
</dbReference>
<dbReference type="InterPro" id="IPR005110">
    <property type="entry name" value="MoeA_linker/N"/>
</dbReference>
<dbReference type="NCBIfam" id="TIGR00177">
    <property type="entry name" value="molyb_syn"/>
    <property type="match status" value="1"/>
</dbReference>
<dbReference type="EC" id="2.10.1.1" evidence="7"/>
<dbReference type="Gene3D" id="3.90.105.10">
    <property type="entry name" value="Molybdopterin biosynthesis moea protein, domain 2"/>
    <property type="match status" value="1"/>
</dbReference>
<dbReference type="SMART" id="SM00852">
    <property type="entry name" value="MoCF_biosynth"/>
    <property type="match status" value="1"/>
</dbReference>